<evidence type="ECO:0000313" key="3">
    <source>
        <dbReference type="Proteomes" id="UP000253790"/>
    </source>
</evidence>
<keyword evidence="3" id="KW-1185">Reference proteome</keyword>
<sequence length="181" mass="18246">MGATPAAPLPTPAPAPLLASVSSRMSIVWPVAVLAALVVGYGLDPITEITAMLMEQGVTDAQAAATAFAAGVTLPVVVGTAATVLLVGSGALERMEGLNQVLAVTGIFAVTGLGSMLLGLGLAPDFAGTDTVSGPPYVALPLFVLRSYLSSYGFPLLMVGLALGTATGLQVYRWLGMSDRT</sequence>
<feature type="transmembrane region" description="Helical" evidence="1">
    <location>
        <begin position="63"/>
        <end position="89"/>
    </location>
</feature>
<dbReference type="KEGG" id="orn:DV701_04195"/>
<dbReference type="EMBL" id="CP031229">
    <property type="protein sequence ID" value="AXH95435.1"/>
    <property type="molecule type" value="Genomic_DNA"/>
</dbReference>
<feature type="transmembrane region" description="Helical" evidence="1">
    <location>
        <begin position="101"/>
        <end position="123"/>
    </location>
</feature>
<dbReference type="Proteomes" id="UP000253790">
    <property type="component" value="Chromosome"/>
</dbReference>
<feature type="transmembrane region" description="Helical" evidence="1">
    <location>
        <begin position="152"/>
        <end position="175"/>
    </location>
</feature>
<protein>
    <submittedName>
        <fullName evidence="2">Uncharacterized protein</fullName>
    </submittedName>
</protein>
<keyword evidence="1" id="KW-0812">Transmembrane</keyword>
<gene>
    <name evidence="2" type="ORF">DV701_04195</name>
</gene>
<evidence type="ECO:0000256" key="1">
    <source>
        <dbReference type="SAM" id="Phobius"/>
    </source>
</evidence>
<accession>A0A345NK77</accession>
<name>A0A345NK77_9MICO</name>
<dbReference type="RefSeq" id="WP_114927200.1">
    <property type="nucleotide sequence ID" value="NZ_CP031229.1"/>
</dbReference>
<reference evidence="2 3" key="1">
    <citation type="submission" date="2018-07" db="EMBL/GenBank/DDBJ databases">
        <title>Complete genome sequencing of Ornithinimicrobium sp. AMA3305.</title>
        <authorList>
            <person name="Bae J.-W."/>
        </authorList>
    </citation>
    <scope>NUCLEOTIDE SEQUENCE [LARGE SCALE GENOMIC DNA]</scope>
    <source>
        <strain evidence="2 3">AMA3305</strain>
    </source>
</reference>
<keyword evidence="1" id="KW-1133">Transmembrane helix</keyword>
<dbReference type="AlphaFoldDB" id="A0A345NK77"/>
<proteinExistence type="predicted"/>
<organism evidence="2 3">
    <name type="scientific">Ornithinimicrobium avium</name>
    <dbReference type="NCBI Taxonomy" id="2283195"/>
    <lineage>
        <taxon>Bacteria</taxon>
        <taxon>Bacillati</taxon>
        <taxon>Actinomycetota</taxon>
        <taxon>Actinomycetes</taxon>
        <taxon>Micrococcales</taxon>
        <taxon>Ornithinimicrobiaceae</taxon>
        <taxon>Ornithinimicrobium</taxon>
    </lineage>
</organism>
<evidence type="ECO:0000313" key="2">
    <source>
        <dbReference type="EMBL" id="AXH95435.1"/>
    </source>
</evidence>
<feature type="transmembrane region" description="Helical" evidence="1">
    <location>
        <begin position="27"/>
        <end position="43"/>
    </location>
</feature>
<keyword evidence="1" id="KW-0472">Membrane</keyword>